<dbReference type="EMBL" id="NHOQ01001427">
    <property type="protein sequence ID" value="PWA24456.1"/>
    <property type="molecule type" value="Genomic_DNA"/>
</dbReference>
<comment type="similarity">
    <text evidence="2">Belongs to the gasdermin family.</text>
</comment>
<comment type="subcellular location">
    <subcellularLocation>
        <location evidence="1">Endomembrane system</location>
    </subcellularLocation>
</comment>
<protein>
    <recommendedName>
        <fullName evidence="4">Gasdermin pore forming domain-containing protein</fullName>
    </recommendedName>
</protein>
<name>A0A315VQ47_GAMAF</name>
<keyword evidence="3" id="KW-0472">Membrane</keyword>
<sequence>MDGWTDDQTDGWMDGQMDRLTDRWTDGQTDTEFDQTAFQVFTGFPVSSRQKMFADETSAVVKNVGAEEELISNSNLNHKVELLTLVRVSQGRFFSYPKYTPVDCTLPELLEDDDFSPEVEEELLVKDFKTSVESSGSGELGAGQLTVGEAAISAKSDSVDGLVEPVSIKKKKANLRGVRKTFSGRWGSIRPWYRPGGLNRF</sequence>
<dbReference type="InterPro" id="IPR040460">
    <property type="entry name" value="Gasdermin_pore"/>
</dbReference>
<gene>
    <name evidence="5" type="ORF">CCH79_00020973</name>
</gene>
<evidence type="ECO:0000256" key="2">
    <source>
        <dbReference type="ARBA" id="ARBA00009279"/>
    </source>
</evidence>
<comment type="caution">
    <text evidence="5">The sequence shown here is derived from an EMBL/GenBank/DDBJ whole genome shotgun (WGS) entry which is preliminary data.</text>
</comment>
<dbReference type="AlphaFoldDB" id="A0A315VQ47"/>
<dbReference type="Pfam" id="PF04598">
    <property type="entry name" value="Gasdermin"/>
    <property type="match status" value="1"/>
</dbReference>
<accession>A0A315VQ47</accession>
<keyword evidence="6" id="KW-1185">Reference proteome</keyword>
<evidence type="ECO:0000256" key="3">
    <source>
        <dbReference type="ARBA" id="ARBA00023136"/>
    </source>
</evidence>
<evidence type="ECO:0000256" key="1">
    <source>
        <dbReference type="ARBA" id="ARBA00004308"/>
    </source>
</evidence>
<reference evidence="5 6" key="1">
    <citation type="journal article" date="2018" name="G3 (Bethesda)">
        <title>A High-Quality Reference Genome for the Invasive Mosquitofish Gambusia affinis Using a Chicago Library.</title>
        <authorList>
            <person name="Hoffberg S.L."/>
            <person name="Troendle N.J."/>
            <person name="Glenn T.C."/>
            <person name="Mahmud O."/>
            <person name="Louha S."/>
            <person name="Chalopin D."/>
            <person name="Bennetzen J.L."/>
            <person name="Mauricio R."/>
        </authorList>
    </citation>
    <scope>NUCLEOTIDE SEQUENCE [LARGE SCALE GENOMIC DNA]</scope>
    <source>
        <strain evidence="5">NE01/NJP1002.9</strain>
        <tissue evidence="5">Muscle</tissue>
    </source>
</reference>
<organism evidence="5 6">
    <name type="scientific">Gambusia affinis</name>
    <name type="common">Western mosquitofish</name>
    <name type="synonym">Heterandria affinis</name>
    <dbReference type="NCBI Taxonomy" id="33528"/>
    <lineage>
        <taxon>Eukaryota</taxon>
        <taxon>Metazoa</taxon>
        <taxon>Chordata</taxon>
        <taxon>Craniata</taxon>
        <taxon>Vertebrata</taxon>
        <taxon>Euteleostomi</taxon>
        <taxon>Actinopterygii</taxon>
        <taxon>Neopterygii</taxon>
        <taxon>Teleostei</taxon>
        <taxon>Neoteleostei</taxon>
        <taxon>Acanthomorphata</taxon>
        <taxon>Ovalentaria</taxon>
        <taxon>Atherinomorphae</taxon>
        <taxon>Cyprinodontiformes</taxon>
        <taxon>Poeciliidae</taxon>
        <taxon>Poeciliinae</taxon>
        <taxon>Gambusia</taxon>
    </lineage>
</organism>
<feature type="domain" description="Gasdermin pore forming" evidence="4">
    <location>
        <begin position="52"/>
        <end position="181"/>
    </location>
</feature>
<evidence type="ECO:0000259" key="4">
    <source>
        <dbReference type="Pfam" id="PF04598"/>
    </source>
</evidence>
<evidence type="ECO:0000313" key="6">
    <source>
        <dbReference type="Proteomes" id="UP000250572"/>
    </source>
</evidence>
<proteinExistence type="inferred from homology"/>
<evidence type="ECO:0000313" key="5">
    <source>
        <dbReference type="EMBL" id="PWA24456.1"/>
    </source>
</evidence>
<dbReference type="Proteomes" id="UP000250572">
    <property type="component" value="Unassembled WGS sequence"/>
</dbReference>
<dbReference type="GO" id="GO:0012505">
    <property type="term" value="C:endomembrane system"/>
    <property type="evidence" value="ECO:0007669"/>
    <property type="project" value="UniProtKB-SubCell"/>
</dbReference>